<proteinExistence type="predicted"/>
<sequence length="73" mass="8181">MAQYLLTVQPYILDNHYRLMDELSNDGNSTRAIAHGMWCDSEEEDSSVDSDSDTCDCDEDHEGDSDSDSVSED</sequence>
<feature type="region of interest" description="Disordered" evidence="1">
    <location>
        <begin position="41"/>
        <end position="73"/>
    </location>
</feature>
<accession>A0A6A6ZQ17</accession>
<evidence type="ECO:0000313" key="3">
    <source>
        <dbReference type="Proteomes" id="UP000799424"/>
    </source>
</evidence>
<keyword evidence="3" id="KW-1185">Reference proteome</keyword>
<gene>
    <name evidence="2" type="ORF">CC86DRAFT_409649</name>
</gene>
<reference evidence="2" key="1">
    <citation type="journal article" date="2020" name="Stud. Mycol.">
        <title>101 Dothideomycetes genomes: a test case for predicting lifestyles and emergence of pathogens.</title>
        <authorList>
            <person name="Haridas S."/>
            <person name="Albert R."/>
            <person name="Binder M."/>
            <person name="Bloem J."/>
            <person name="Labutti K."/>
            <person name="Salamov A."/>
            <person name="Andreopoulos B."/>
            <person name="Baker S."/>
            <person name="Barry K."/>
            <person name="Bills G."/>
            <person name="Bluhm B."/>
            <person name="Cannon C."/>
            <person name="Castanera R."/>
            <person name="Culley D."/>
            <person name="Daum C."/>
            <person name="Ezra D."/>
            <person name="Gonzalez J."/>
            <person name="Henrissat B."/>
            <person name="Kuo A."/>
            <person name="Liang C."/>
            <person name="Lipzen A."/>
            <person name="Lutzoni F."/>
            <person name="Magnuson J."/>
            <person name="Mondo S."/>
            <person name="Nolan M."/>
            <person name="Ohm R."/>
            <person name="Pangilinan J."/>
            <person name="Park H.-J."/>
            <person name="Ramirez L."/>
            <person name="Alfaro M."/>
            <person name="Sun H."/>
            <person name="Tritt A."/>
            <person name="Yoshinaga Y."/>
            <person name="Zwiers L.-H."/>
            <person name="Turgeon B."/>
            <person name="Goodwin S."/>
            <person name="Spatafora J."/>
            <person name="Crous P."/>
            <person name="Grigoriev I."/>
        </authorList>
    </citation>
    <scope>NUCLEOTIDE SEQUENCE</scope>
    <source>
        <strain evidence="2">CBS 113818</strain>
    </source>
</reference>
<dbReference type="AlphaFoldDB" id="A0A6A6ZQ17"/>
<protein>
    <submittedName>
        <fullName evidence="2">Uncharacterized protein</fullName>
    </submittedName>
</protein>
<dbReference type="EMBL" id="MU006233">
    <property type="protein sequence ID" value="KAF2822873.1"/>
    <property type="molecule type" value="Genomic_DNA"/>
</dbReference>
<name>A0A6A6ZQ17_9PLEO</name>
<dbReference type="Proteomes" id="UP000799424">
    <property type="component" value="Unassembled WGS sequence"/>
</dbReference>
<organism evidence="2 3">
    <name type="scientific">Ophiobolus disseminans</name>
    <dbReference type="NCBI Taxonomy" id="1469910"/>
    <lineage>
        <taxon>Eukaryota</taxon>
        <taxon>Fungi</taxon>
        <taxon>Dikarya</taxon>
        <taxon>Ascomycota</taxon>
        <taxon>Pezizomycotina</taxon>
        <taxon>Dothideomycetes</taxon>
        <taxon>Pleosporomycetidae</taxon>
        <taxon>Pleosporales</taxon>
        <taxon>Pleosporineae</taxon>
        <taxon>Phaeosphaeriaceae</taxon>
        <taxon>Ophiobolus</taxon>
    </lineage>
</organism>
<evidence type="ECO:0000256" key="1">
    <source>
        <dbReference type="SAM" id="MobiDB-lite"/>
    </source>
</evidence>
<evidence type="ECO:0000313" key="2">
    <source>
        <dbReference type="EMBL" id="KAF2822873.1"/>
    </source>
</evidence>